<evidence type="ECO:0000256" key="9">
    <source>
        <dbReference type="ARBA" id="ARBA00023157"/>
    </source>
</evidence>
<dbReference type="PANTHER" id="PTHR31185">
    <property type="entry name" value="FIN BUD INITIATION FACTOR FIBIN"/>
    <property type="match status" value="1"/>
</dbReference>
<evidence type="ECO:0000256" key="5">
    <source>
        <dbReference type="ARBA" id="ARBA00022525"/>
    </source>
</evidence>
<organism evidence="13 14">
    <name type="scientific">Xiphophorus couchianus</name>
    <name type="common">Monterrey platyfish</name>
    <dbReference type="NCBI Taxonomy" id="32473"/>
    <lineage>
        <taxon>Eukaryota</taxon>
        <taxon>Metazoa</taxon>
        <taxon>Chordata</taxon>
        <taxon>Craniata</taxon>
        <taxon>Vertebrata</taxon>
        <taxon>Euteleostomi</taxon>
        <taxon>Actinopterygii</taxon>
        <taxon>Neopterygii</taxon>
        <taxon>Teleostei</taxon>
        <taxon>Neoteleostei</taxon>
        <taxon>Acanthomorphata</taxon>
        <taxon>Ovalentaria</taxon>
        <taxon>Atherinomorphae</taxon>
        <taxon>Cyprinodontiformes</taxon>
        <taxon>Poeciliidae</taxon>
        <taxon>Poeciliinae</taxon>
        <taxon>Xiphophorus</taxon>
    </lineage>
</organism>
<comment type="subunit">
    <text evidence="11">Homodimer; disulfide-linked. Seems to also exist as monomers.</text>
</comment>
<protein>
    <submittedName>
        <fullName evidence="13">Uncharacterized protein</fullName>
    </submittedName>
</protein>
<keyword evidence="10" id="KW-0325">Glycoprotein</keyword>
<evidence type="ECO:0000256" key="2">
    <source>
        <dbReference type="ARBA" id="ARBA00004555"/>
    </source>
</evidence>
<keyword evidence="14" id="KW-1185">Reference proteome</keyword>
<dbReference type="GO" id="GO:0005576">
    <property type="term" value="C:extracellular region"/>
    <property type="evidence" value="ECO:0007669"/>
    <property type="project" value="UniProtKB-SubCell"/>
</dbReference>
<accession>A0A3B5MDS1</accession>
<feature type="signal peptide" evidence="12">
    <location>
        <begin position="1"/>
        <end position="19"/>
    </location>
</feature>
<keyword evidence="9" id="KW-1015">Disulfide bond</keyword>
<feature type="chain" id="PRO_5017376535" evidence="12">
    <location>
        <begin position="20"/>
        <end position="129"/>
    </location>
</feature>
<keyword evidence="5" id="KW-0964">Secreted</keyword>
<keyword evidence="8" id="KW-0333">Golgi apparatus</keyword>
<dbReference type="GO" id="GO:0005783">
    <property type="term" value="C:endoplasmic reticulum"/>
    <property type="evidence" value="ECO:0007669"/>
    <property type="project" value="UniProtKB-SubCell"/>
</dbReference>
<comment type="subcellular location">
    <subcellularLocation>
        <location evidence="1">Endoplasmic reticulum</location>
    </subcellularLocation>
    <subcellularLocation>
        <location evidence="2">Golgi apparatus</location>
    </subcellularLocation>
    <subcellularLocation>
        <location evidence="3">Secreted</location>
    </subcellularLocation>
</comment>
<dbReference type="Proteomes" id="UP000261380">
    <property type="component" value="Unplaced"/>
</dbReference>
<dbReference type="Ensembl" id="ENSXCOT00000022682.1">
    <property type="protein sequence ID" value="ENSXCOP00000022408.1"/>
    <property type="gene ID" value="ENSXCOG00000016741.1"/>
</dbReference>
<evidence type="ECO:0000313" key="14">
    <source>
        <dbReference type="Proteomes" id="UP000261380"/>
    </source>
</evidence>
<reference evidence="13" key="1">
    <citation type="submission" date="2025-08" db="UniProtKB">
        <authorList>
            <consortium name="Ensembl"/>
        </authorList>
    </citation>
    <scope>IDENTIFICATION</scope>
</reference>
<evidence type="ECO:0000256" key="1">
    <source>
        <dbReference type="ARBA" id="ARBA00004240"/>
    </source>
</evidence>
<evidence type="ECO:0000313" key="13">
    <source>
        <dbReference type="Ensembl" id="ENSXCOP00000022408.1"/>
    </source>
</evidence>
<dbReference type="GO" id="GO:0005794">
    <property type="term" value="C:Golgi apparatus"/>
    <property type="evidence" value="ECO:0007669"/>
    <property type="project" value="UniProtKB-SubCell"/>
</dbReference>
<evidence type="ECO:0000256" key="4">
    <source>
        <dbReference type="ARBA" id="ARBA00007437"/>
    </source>
</evidence>
<dbReference type="PANTHER" id="PTHR31185:SF0">
    <property type="entry name" value="FIN BUD INITIATION FACTOR HOMOLOG"/>
    <property type="match status" value="1"/>
</dbReference>
<keyword evidence="6 12" id="KW-0732">Signal</keyword>
<proteinExistence type="inferred from homology"/>
<reference evidence="13" key="2">
    <citation type="submission" date="2025-09" db="UniProtKB">
        <authorList>
            <consortium name="Ensembl"/>
        </authorList>
    </citation>
    <scope>IDENTIFICATION</scope>
</reference>
<comment type="similarity">
    <text evidence="4">Belongs to the FIBIN family.</text>
</comment>
<evidence type="ECO:0000256" key="10">
    <source>
        <dbReference type="ARBA" id="ARBA00023180"/>
    </source>
</evidence>
<dbReference type="Pfam" id="PF15819">
    <property type="entry name" value="Fibin"/>
    <property type="match status" value="1"/>
</dbReference>
<dbReference type="STRING" id="32473.ENSXCOP00000022408"/>
<evidence type="ECO:0000256" key="6">
    <source>
        <dbReference type="ARBA" id="ARBA00022729"/>
    </source>
</evidence>
<evidence type="ECO:0000256" key="11">
    <source>
        <dbReference type="ARBA" id="ARBA00025913"/>
    </source>
</evidence>
<name>A0A3B5MDS1_9TELE</name>
<dbReference type="GeneTree" id="ENSGT00390000007623"/>
<sequence length="129" mass="14004">MDPVPLLLILLASWPLSSAVYDGPLQPEISNGTFHHFFVPDGDYEETVDPEHCQMLFKFSNVVPCAGRSQRAQEACQQCEAQSTPSAKHGPAVTVTDILWYTKHVAGIAGQFEVDPSHACAEGDYAACP</sequence>
<evidence type="ECO:0000256" key="3">
    <source>
        <dbReference type="ARBA" id="ARBA00004613"/>
    </source>
</evidence>
<keyword evidence="7" id="KW-0256">Endoplasmic reticulum</keyword>
<evidence type="ECO:0000256" key="8">
    <source>
        <dbReference type="ARBA" id="ARBA00023034"/>
    </source>
</evidence>
<dbReference type="AlphaFoldDB" id="A0A3B5MDS1"/>
<evidence type="ECO:0000256" key="12">
    <source>
        <dbReference type="SAM" id="SignalP"/>
    </source>
</evidence>
<dbReference type="InterPro" id="IPR026772">
    <property type="entry name" value="Fibin"/>
</dbReference>
<evidence type="ECO:0000256" key="7">
    <source>
        <dbReference type="ARBA" id="ARBA00022824"/>
    </source>
</evidence>